<dbReference type="RefSeq" id="WP_115369758.1">
    <property type="nucleotide sequence ID" value="NZ_UGPZ01000003.1"/>
</dbReference>
<evidence type="ECO:0000313" key="4">
    <source>
        <dbReference type="EMBL" id="STY93428.1"/>
    </source>
</evidence>
<accession>A0A378PZN7</accession>
<dbReference type="EC" id="3.4.21.-" evidence="4"/>
<dbReference type="GO" id="GO:0006508">
    <property type="term" value="P:proteolysis"/>
    <property type="evidence" value="ECO:0007669"/>
    <property type="project" value="UniProtKB-KW"/>
</dbReference>
<keyword evidence="4" id="KW-0378">Hydrolase</keyword>
<feature type="coiled-coil region" evidence="2">
    <location>
        <begin position="269"/>
        <end position="296"/>
    </location>
</feature>
<gene>
    <name evidence="4" type="primary">sppA_1</name>
    <name evidence="4" type="ORF">NCTC9426_02158</name>
</gene>
<dbReference type="Gene3D" id="6.20.330.10">
    <property type="match status" value="1"/>
</dbReference>
<comment type="similarity">
    <text evidence="1">Belongs to the peptidase S49 family.</text>
</comment>
<organism evidence="4 5">
    <name type="scientific">Moraxella bovis</name>
    <dbReference type="NCBI Taxonomy" id="476"/>
    <lineage>
        <taxon>Bacteria</taxon>
        <taxon>Pseudomonadati</taxon>
        <taxon>Pseudomonadota</taxon>
        <taxon>Gammaproteobacteria</taxon>
        <taxon>Moraxellales</taxon>
        <taxon>Moraxellaceae</taxon>
        <taxon>Moraxella</taxon>
    </lineage>
</organism>
<dbReference type="AlphaFoldDB" id="A0A378PZN7"/>
<dbReference type="GO" id="GO:0008233">
    <property type="term" value="F:peptidase activity"/>
    <property type="evidence" value="ECO:0007669"/>
    <property type="project" value="UniProtKB-KW"/>
</dbReference>
<dbReference type="InterPro" id="IPR002142">
    <property type="entry name" value="Peptidase_S49"/>
</dbReference>
<dbReference type="Pfam" id="PF01343">
    <property type="entry name" value="Peptidase_S49"/>
    <property type="match status" value="1"/>
</dbReference>
<keyword evidence="4" id="KW-0645">Protease</keyword>
<dbReference type="InterPro" id="IPR029045">
    <property type="entry name" value="ClpP/crotonase-like_dom_sf"/>
</dbReference>
<dbReference type="SUPFAM" id="SSF52096">
    <property type="entry name" value="ClpP/crotonase"/>
    <property type="match status" value="1"/>
</dbReference>
<dbReference type="PANTHER" id="PTHR42987">
    <property type="entry name" value="PEPTIDASE S49"/>
    <property type="match status" value="1"/>
</dbReference>
<dbReference type="Gene3D" id="3.90.226.10">
    <property type="entry name" value="2-enoyl-CoA Hydratase, Chain A, domain 1"/>
    <property type="match status" value="1"/>
</dbReference>
<protein>
    <submittedName>
        <fullName evidence="4">Protease 4</fullName>
        <ecNumber evidence="4">3.4.21.-</ecNumber>
    </submittedName>
</protein>
<feature type="domain" description="Peptidase S49" evidence="3">
    <location>
        <begin position="112"/>
        <end position="259"/>
    </location>
</feature>
<keyword evidence="2" id="KW-0175">Coiled coil</keyword>
<proteinExistence type="inferred from homology"/>
<reference evidence="4 5" key="1">
    <citation type="submission" date="2018-06" db="EMBL/GenBank/DDBJ databases">
        <authorList>
            <consortium name="Pathogen Informatics"/>
            <person name="Doyle S."/>
        </authorList>
    </citation>
    <scope>NUCLEOTIDE SEQUENCE [LARGE SCALE GENOMIC DNA]</scope>
    <source>
        <strain evidence="4 5">NCTC9426</strain>
    </source>
</reference>
<evidence type="ECO:0000256" key="1">
    <source>
        <dbReference type="ARBA" id="ARBA00008683"/>
    </source>
</evidence>
<evidence type="ECO:0000313" key="5">
    <source>
        <dbReference type="Proteomes" id="UP000254133"/>
    </source>
</evidence>
<evidence type="ECO:0000256" key="2">
    <source>
        <dbReference type="SAM" id="Coils"/>
    </source>
</evidence>
<dbReference type="PANTHER" id="PTHR42987:SF7">
    <property type="entry name" value="SIGNAL PEPTIDE PEPTIDASE SPPA-RELATED"/>
    <property type="match status" value="1"/>
</dbReference>
<sequence length="357" mass="39055">MKKQIEQELDREPCSYHGDILAFIQNINVGEQTTGGFDIKDGIATIKVRGLLLPQTDDDYTEFGVTGYNILGDYLKQANDSPSVRQIILDIDSNGGFVKGLSDVIDTIQRLDKPITSHATGAMNSAAYWLGVSTKAIHADKSAKIGSIGAYITHLDFSESYAKEGIGVHVFRSGKWKGAFDSRLPLQEHEKERLQAQADTVADEFMSHVAKMRGLSVDDIKSWEGDSFNATVALDKRLIDSVGDTMNLAEALAELDKVKAESKAKDDLIAKAQQTAKDKDDELKAYQAKVRDEQIQALGKSFDDNELTAIKAMSDEAFALFAKHSKTTLPKALTDEQFTAGVASCGDELDQAINNLK</sequence>
<name>A0A378PZN7_MORBO</name>
<dbReference type="InterPro" id="IPR033855">
    <property type="entry name" value="Protein_C"/>
</dbReference>
<dbReference type="Proteomes" id="UP000254133">
    <property type="component" value="Unassembled WGS sequence"/>
</dbReference>
<evidence type="ECO:0000259" key="3">
    <source>
        <dbReference type="Pfam" id="PF01343"/>
    </source>
</evidence>
<dbReference type="CDD" id="cd07022">
    <property type="entry name" value="S49_Sppa_36K_type"/>
    <property type="match status" value="1"/>
</dbReference>
<dbReference type="EMBL" id="UGPZ01000003">
    <property type="protein sequence ID" value="STY93428.1"/>
    <property type="molecule type" value="Genomic_DNA"/>
</dbReference>